<evidence type="ECO:0000256" key="4">
    <source>
        <dbReference type="ARBA" id="ARBA00045533"/>
    </source>
</evidence>
<comment type="subcellular location">
    <subcellularLocation>
        <location evidence="1">Endoplasmic reticulum membrane</location>
        <topology evidence="1">Single-pass type II membrane protein</topology>
    </subcellularLocation>
</comment>
<dbReference type="EMBL" id="JASFZW010000002">
    <property type="protein sequence ID" value="KAK2079951.1"/>
    <property type="molecule type" value="Genomic_DNA"/>
</dbReference>
<dbReference type="Proteomes" id="UP001255856">
    <property type="component" value="Unassembled WGS sequence"/>
</dbReference>
<dbReference type="PANTHER" id="PTHR10806">
    <property type="entry name" value="SIGNAL PEPTIDASE COMPLEX CATALYTIC SUBUNIT SEC11"/>
    <property type="match status" value="1"/>
</dbReference>
<feature type="transmembrane region" description="Helical" evidence="5">
    <location>
        <begin position="140"/>
        <end position="156"/>
    </location>
</feature>
<dbReference type="GO" id="GO:0005787">
    <property type="term" value="C:signal peptidase complex"/>
    <property type="evidence" value="ECO:0007669"/>
    <property type="project" value="TreeGrafter"/>
</dbReference>
<dbReference type="GO" id="GO:0004252">
    <property type="term" value="F:serine-type endopeptidase activity"/>
    <property type="evidence" value="ECO:0007669"/>
    <property type="project" value="InterPro"/>
</dbReference>
<keyword evidence="5" id="KW-1133">Transmembrane helix</keyword>
<evidence type="ECO:0000313" key="6">
    <source>
        <dbReference type="EMBL" id="KAK2079951.1"/>
    </source>
</evidence>
<sequence length="158" mass="17652">MESVSTALGELKRMDKRQYLQQGVSLGLIVTSALMIWKFLILATGSPSPPSRALDVGDVVVFNTGGRDIPIVHRIIKVHERQGNASHVDMLTKGDNNWGDDRTLYPRGMKWLNREHIQGRVVGYVPYLGQVTIIMNDYPIVKYVLLAGLAFFVLTGKE</sequence>
<organism evidence="6 7">
    <name type="scientific">Prototheca wickerhamii</name>
    <dbReference type="NCBI Taxonomy" id="3111"/>
    <lineage>
        <taxon>Eukaryota</taxon>
        <taxon>Viridiplantae</taxon>
        <taxon>Chlorophyta</taxon>
        <taxon>core chlorophytes</taxon>
        <taxon>Trebouxiophyceae</taxon>
        <taxon>Chlorellales</taxon>
        <taxon>Chlorellaceae</taxon>
        <taxon>Prototheca</taxon>
    </lineage>
</organism>
<dbReference type="CDD" id="cd06530">
    <property type="entry name" value="S26_SPase_I"/>
    <property type="match status" value="1"/>
</dbReference>
<dbReference type="AlphaFoldDB" id="A0AAD9MNZ7"/>
<comment type="function">
    <text evidence="4">Catalytic component of the signal peptidase complex (SPC) which catalyzes the cleavage of N-terminal signal sequences from nascent proteins as they are translocated into the lumen of the endoplasmic reticulum. Specifically cleaves N-terminal signal peptides that contain a hydrophobic alpha-helix (h-region) shorter than 18-20 amino acids.</text>
</comment>
<dbReference type="GO" id="GO:0006465">
    <property type="term" value="P:signal peptide processing"/>
    <property type="evidence" value="ECO:0007669"/>
    <property type="project" value="InterPro"/>
</dbReference>
<gene>
    <name evidence="6" type="ORF">QBZ16_002346</name>
</gene>
<dbReference type="InterPro" id="IPR001733">
    <property type="entry name" value="Peptidase_S26B"/>
</dbReference>
<feature type="transmembrane region" description="Helical" evidence="5">
    <location>
        <begin position="23"/>
        <end position="43"/>
    </location>
</feature>
<protein>
    <recommendedName>
        <fullName evidence="2">Signal peptidase complex catalytic subunit SEC11</fullName>
    </recommendedName>
    <alternativeName>
        <fullName evidence="3">Signal peptidase complex catalytic subunit sec11</fullName>
    </alternativeName>
</protein>
<evidence type="ECO:0000313" key="7">
    <source>
        <dbReference type="Proteomes" id="UP001255856"/>
    </source>
</evidence>
<evidence type="ECO:0000256" key="2">
    <source>
        <dbReference type="ARBA" id="ARBA00019685"/>
    </source>
</evidence>
<evidence type="ECO:0000256" key="5">
    <source>
        <dbReference type="SAM" id="Phobius"/>
    </source>
</evidence>
<keyword evidence="7" id="KW-1185">Reference proteome</keyword>
<keyword evidence="5" id="KW-0812">Transmembrane</keyword>
<accession>A0AAD9MNZ7</accession>
<comment type="caution">
    <text evidence="6">The sequence shown here is derived from an EMBL/GenBank/DDBJ whole genome shotgun (WGS) entry which is preliminary data.</text>
</comment>
<keyword evidence="5" id="KW-0472">Membrane</keyword>
<reference evidence="6" key="1">
    <citation type="submission" date="2021-01" db="EMBL/GenBank/DDBJ databases">
        <authorList>
            <person name="Eckstrom K.M.E."/>
        </authorList>
    </citation>
    <scope>NUCLEOTIDE SEQUENCE</scope>
    <source>
        <strain evidence="6">UVCC 0001</strain>
    </source>
</reference>
<dbReference type="PANTHER" id="PTHR10806:SF6">
    <property type="entry name" value="SIGNAL PEPTIDASE COMPLEX CATALYTIC SUBUNIT SEC11"/>
    <property type="match status" value="1"/>
</dbReference>
<evidence type="ECO:0000256" key="3">
    <source>
        <dbReference type="ARBA" id="ARBA00021755"/>
    </source>
</evidence>
<name>A0AAD9MNZ7_PROWI</name>
<evidence type="ECO:0000256" key="1">
    <source>
        <dbReference type="ARBA" id="ARBA00004648"/>
    </source>
</evidence>
<proteinExistence type="predicted"/>
<dbReference type="InterPro" id="IPR019533">
    <property type="entry name" value="Peptidase_S26"/>
</dbReference>